<dbReference type="PRINTS" id="PR00368">
    <property type="entry name" value="FADPNR"/>
</dbReference>
<evidence type="ECO:0000259" key="6">
    <source>
        <dbReference type="Pfam" id="PF14759"/>
    </source>
</evidence>
<dbReference type="InterPro" id="IPR036188">
    <property type="entry name" value="FAD/NAD-bd_sf"/>
</dbReference>
<dbReference type="PANTHER" id="PTHR43557">
    <property type="entry name" value="APOPTOSIS-INDUCING FACTOR 1"/>
    <property type="match status" value="1"/>
</dbReference>
<evidence type="ECO:0000313" key="7">
    <source>
        <dbReference type="EMBL" id="MDA7417809.1"/>
    </source>
</evidence>
<evidence type="ECO:0000256" key="1">
    <source>
        <dbReference type="ARBA" id="ARBA00001974"/>
    </source>
</evidence>
<keyword evidence="3" id="KW-0274">FAD</keyword>
<evidence type="ECO:0000259" key="5">
    <source>
        <dbReference type="Pfam" id="PF07992"/>
    </source>
</evidence>
<dbReference type="RefSeq" id="WP_271429046.1">
    <property type="nucleotide sequence ID" value="NZ_JAQIPB010000007.1"/>
</dbReference>
<organism evidence="7 8">
    <name type="scientific">Xenophilus arseniciresistens</name>
    <dbReference type="NCBI Taxonomy" id="1283306"/>
    <lineage>
        <taxon>Bacteria</taxon>
        <taxon>Pseudomonadati</taxon>
        <taxon>Pseudomonadota</taxon>
        <taxon>Betaproteobacteria</taxon>
        <taxon>Burkholderiales</taxon>
        <taxon>Comamonadaceae</taxon>
        <taxon>Xenophilus</taxon>
    </lineage>
</organism>
<dbReference type="Gene3D" id="3.50.50.60">
    <property type="entry name" value="FAD/NAD(P)-binding domain"/>
    <property type="match status" value="2"/>
</dbReference>
<dbReference type="GO" id="GO:0005737">
    <property type="term" value="C:cytoplasm"/>
    <property type="evidence" value="ECO:0007669"/>
    <property type="project" value="TreeGrafter"/>
</dbReference>
<evidence type="ECO:0000256" key="3">
    <source>
        <dbReference type="ARBA" id="ARBA00022827"/>
    </source>
</evidence>
<gene>
    <name evidence="7" type="ORF">PGB34_15705</name>
</gene>
<dbReference type="InterPro" id="IPR050446">
    <property type="entry name" value="FAD-oxidoreductase/Apoptosis"/>
</dbReference>
<dbReference type="Pfam" id="PF07992">
    <property type="entry name" value="Pyr_redox_2"/>
    <property type="match status" value="1"/>
</dbReference>
<sequence>MAMAETLVIVGASYAGVQLAASARELGFSAPIVLLGDEVHAPYQRPPLSKGLLSGKTTADQLALRGPDFYAEQGIELRLGVRATAIDVAAQRVQLADGGTLDYGWLALATGARCRPLPVPGAQLRGVHALRTLDDALAVQAAVTACGPGRRACVIGGGFIGLEVAAALKAAGAEVTVIEGQPRLLARSFPPAMSDYVADAHRQRGLTLELGCGVQALQGDASGQVQAVQLADGRLLPCDMVVLGIGVLPNTELAEAAGIACAGGILVDGLSRTSAPQVLAMGDVANMALPAVAALPGGPERMRLESIQAANDGARAAASLIAGRPQPLSAVPWFWSEQHELKFQMAGLPAPGDQCVLRGDMASDRFTLFYLRDGAVAAAHSVNRPAEHMLARKLIAGRAQIPPEVLADAASDLKAFSTLRPAG</sequence>
<dbReference type="AlphaFoldDB" id="A0AAE3NDV5"/>
<evidence type="ECO:0000256" key="4">
    <source>
        <dbReference type="ARBA" id="ARBA00023002"/>
    </source>
</evidence>
<dbReference type="InterPro" id="IPR028202">
    <property type="entry name" value="Reductase_C"/>
</dbReference>
<dbReference type="EMBL" id="JAQIPB010000007">
    <property type="protein sequence ID" value="MDA7417809.1"/>
    <property type="molecule type" value="Genomic_DNA"/>
</dbReference>
<comment type="cofactor">
    <cofactor evidence="1">
        <name>FAD</name>
        <dbReference type="ChEBI" id="CHEBI:57692"/>
    </cofactor>
</comment>
<proteinExistence type="predicted"/>
<feature type="domain" description="FAD/NAD(P)-binding" evidence="5">
    <location>
        <begin position="7"/>
        <end position="310"/>
    </location>
</feature>
<keyword evidence="8" id="KW-1185">Reference proteome</keyword>
<dbReference type="SUPFAM" id="SSF51905">
    <property type="entry name" value="FAD/NAD(P)-binding domain"/>
    <property type="match status" value="2"/>
</dbReference>
<dbReference type="SUPFAM" id="SSF55424">
    <property type="entry name" value="FAD/NAD-linked reductases, dimerisation (C-terminal) domain"/>
    <property type="match status" value="1"/>
</dbReference>
<dbReference type="PRINTS" id="PR00411">
    <property type="entry name" value="PNDRDTASEI"/>
</dbReference>
<comment type="caution">
    <text evidence="7">The sequence shown here is derived from an EMBL/GenBank/DDBJ whole genome shotgun (WGS) entry which is preliminary data.</text>
</comment>
<dbReference type="InterPro" id="IPR016156">
    <property type="entry name" value="FAD/NAD-linked_Rdtase_dimer_sf"/>
</dbReference>
<dbReference type="PANTHER" id="PTHR43557:SF2">
    <property type="entry name" value="RIESKE DOMAIN-CONTAINING PROTEIN-RELATED"/>
    <property type="match status" value="1"/>
</dbReference>
<dbReference type="GO" id="GO:0016651">
    <property type="term" value="F:oxidoreductase activity, acting on NAD(P)H"/>
    <property type="evidence" value="ECO:0007669"/>
    <property type="project" value="TreeGrafter"/>
</dbReference>
<reference evidence="7" key="1">
    <citation type="submission" date="2023-01" db="EMBL/GenBank/DDBJ databases">
        <title>Xenophilus mangrovi sp. nov., isolated from soil of Mangrove nature reserve.</title>
        <authorList>
            <person name="Xu S."/>
            <person name="Liu Z."/>
            <person name="Xu Y."/>
        </authorList>
    </citation>
    <scope>NUCLEOTIDE SEQUENCE</scope>
    <source>
        <strain evidence="7">YW8</strain>
    </source>
</reference>
<feature type="domain" description="Reductase C-terminal" evidence="6">
    <location>
        <begin position="333"/>
        <end position="416"/>
    </location>
</feature>
<keyword evidence="4" id="KW-0560">Oxidoreductase</keyword>
<dbReference type="Proteomes" id="UP001212602">
    <property type="component" value="Unassembled WGS sequence"/>
</dbReference>
<evidence type="ECO:0000313" key="8">
    <source>
        <dbReference type="Proteomes" id="UP001212602"/>
    </source>
</evidence>
<dbReference type="InterPro" id="IPR023753">
    <property type="entry name" value="FAD/NAD-binding_dom"/>
</dbReference>
<dbReference type="Pfam" id="PF14759">
    <property type="entry name" value="Reductase_C"/>
    <property type="match status" value="1"/>
</dbReference>
<keyword evidence="2" id="KW-0285">Flavoprotein</keyword>
<name>A0AAE3NDV5_9BURK</name>
<accession>A0AAE3NDV5</accession>
<evidence type="ECO:0000256" key="2">
    <source>
        <dbReference type="ARBA" id="ARBA00022630"/>
    </source>
</evidence>
<dbReference type="Gene3D" id="3.30.390.30">
    <property type="match status" value="1"/>
</dbReference>
<protein>
    <submittedName>
        <fullName evidence="7">FAD-dependent oxidoreductase</fullName>
    </submittedName>
</protein>